<dbReference type="Pfam" id="PF08241">
    <property type="entry name" value="Methyltransf_11"/>
    <property type="match status" value="1"/>
</dbReference>
<proteinExistence type="predicted"/>
<evidence type="ECO:0000259" key="1">
    <source>
        <dbReference type="Pfam" id="PF08241"/>
    </source>
</evidence>
<dbReference type="GO" id="GO:0032259">
    <property type="term" value="P:methylation"/>
    <property type="evidence" value="ECO:0007669"/>
    <property type="project" value="UniProtKB-KW"/>
</dbReference>
<dbReference type="CDD" id="cd02440">
    <property type="entry name" value="AdoMet_MTases"/>
    <property type="match status" value="1"/>
</dbReference>
<dbReference type="AlphaFoldDB" id="A0A1Y6K4Z5"/>
<dbReference type="SUPFAM" id="SSF53335">
    <property type="entry name" value="S-adenosyl-L-methionine-dependent methyltransferases"/>
    <property type="match status" value="1"/>
</dbReference>
<organism evidence="2 3">
    <name type="scientific">Candidatus Brevifilum fermentans</name>
    <dbReference type="NCBI Taxonomy" id="1986204"/>
    <lineage>
        <taxon>Bacteria</taxon>
        <taxon>Bacillati</taxon>
        <taxon>Chloroflexota</taxon>
        <taxon>Anaerolineae</taxon>
        <taxon>Anaerolineales</taxon>
        <taxon>Anaerolineaceae</taxon>
        <taxon>Candidatus Brevifilum</taxon>
    </lineage>
</organism>
<protein>
    <submittedName>
        <fullName evidence="2">Methyltransferase type 11</fullName>
    </submittedName>
</protein>
<dbReference type="InterPro" id="IPR013216">
    <property type="entry name" value="Methyltransf_11"/>
</dbReference>
<evidence type="ECO:0000313" key="3">
    <source>
        <dbReference type="Proteomes" id="UP000195514"/>
    </source>
</evidence>
<dbReference type="OrthoDB" id="147545at2"/>
<dbReference type="RefSeq" id="WP_087862547.1">
    <property type="nucleotide sequence ID" value="NZ_LT859958.1"/>
</dbReference>
<dbReference type="KEGG" id="abat:CFX1CAM_1658"/>
<dbReference type="GO" id="GO:0008757">
    <property type="term" value="F:S-adenosylmethionine-dependent methyltransferase activity"/>
    <property type="evidence" value="ECO:0007669"/>
    <property type="project" value="InterPro"/>
</dbReference>
<name>A0A1Y6K4Z5_9CHLR</name>
<keyword evidence="2" id="KW-0808">Transferase</keyword>
<keyword evidence="3" id="KW-1185">Reference proteome</keyword>
<feature type="domain" description="Methyltransferase type 11" evidence="1">
    <location>
        <begin position="127"/>
        <end position="220"/>
    </location>
</feature>
<dbReference type="Gene3D" id="3.40.50.150">
    <property type="entry name" value="Vaccinia Virus protein VP39"/>
    <property type="match status" value="1"/>
</dbReference>
<evidence type="ECO:0000313" key="2">
    <source>
        <dbReference type="EMBL" id="SMX54723.1"/>
    </source>
</evidence>
<gene>
    <name evidence="2" type="ORF">CFX1CAM_1658</name>
</gene>
<dbReference type="InterPro" id="IPR029063">
    <property type="entry name" value="SAM-dependent_MTases_sf"/>
</dbReference>
<dbReference type="EMBL" id="LT859958">
    <property type="protein sequence ID" value="SMX54723.1"/>
    <property type="molecule type" value="Genomic_DNA"/>
</dbReference>
<dbReference type="Proteomes" id="UP000195514">
    <property type="component" value="Chromosome I"/>
</dbReference>
<accession>A0A1Y6K4Z5</accession>
<sequence length="263" mass="29719">MPGLGWLDVSDLDFNALLLLEPLHVVYLSERQPDAVMGTALAAHPAVSWYLAQVYPPIQAYLDRCLALANRHPTPEELRRAELAVLDTMQDWLIYILDPAGYDQLPFLGWDDDSLLTMIDFGDWVVLDVGAGSGRLTFTVAPYARAVYAVEPVARLRCYLWEKRTRLGFDNVYPIDGLITRIPFEDNFADILMAGHVFGEDFEAEYAEMWRVVRPGGTILLHPGTNASSENEAHKFLLSKGIAFDLFEEPGDGLKRKYWLRVD</sequence>
<keyword evidence="2" id="KW-0489">Methyltransferase</keyword>
<reference evidence="3" key="1">
    <citation type="submission" date="2017-05" db="EMBL/GenBank/DDBJ databases">
        <authorList>
            <person name="Kirkegaard R."/>
            <person name="Mcilroy J S."/>
        </authorList>
    </citation>
    <scope>NUCLEOTIDE SEQUENCE [LARGE SCALE GENOMIC DNA]</scope>
</reference>